<comment type="caution">
    <text evidence="2">The sequence shown here is derived from an EMBL/GenBank/DDBJ whole genome shotgun (WGS) entry which is preliminary data.</text>
</comment>
<sequence length="334" mass="38506">MFVWRLFYDVVPVDSVLIKCRIPLASKCLCCTNASQESAMHLFLKGTLATYVWSHFNLMFDICPGGNISQTLELWFQRGKKGSMEHLICTLTPLMILWEVWRERCSRKYEEKYQWQTCSIIYKIRFWIIRICDRFTPTRRSSEGFLKNIGSMGIKSKDPPIQSPKIVYWQSPTGSFVALNVDGASQNGVAAGGGVIRNSHGVHIANFFSYYEEGTNNLAETRALLDGLVLCEELGIDLVLIQTDSMLVVKWFLKLTEIPWHLRLWWRKIRDLTGSMNVQIIHIYREGNYAADYLSKKGINLASNGAVNHNRDKIFKQLLVADEHKIPYLRQSKR</sequence>
<dbReference type="CDD" id="cd06222">
    <property type="entry name" value="RNase_H_like"/>
    <property type="match status" value="1"/>
</dbReference>
<dbReference type="InterPro" id="IPR044730">
    <property type="entry name" value="RNase_H-like_dom_plant"/>
</dbReference>
<dbReference type="Pfam" id="PF13966">
    <property type="entry name" value="zf-RVT"/>
    <property type="match status" value="1"/>
</dbReference>
<dbReference type="EMBL" id="JABWDY010033056">
    <property type="protein sequence ID" value="KAF5183705.1"/>
    <property type="molecule type" value="Genomic_DNA"/>
</dbReference>
<gene>
    <name evidence="2" type="ORF">FRX31_026708</name>
</gene>
<dbReference type="Pfam" id="PF13456">
    <property type="entry name" value="RVT_3"/>
    <property type="match status" value="1"/>
</dbReference>
<evidence type="ECO:0000313" key="2">
    <source>
        <dbReference type="EMBL" id="KAF5183705.1"/>
    </source>
</evidence>
<proteinExistence type="predicted"/>
<dbReference type="InterPro" id="IPR036397">
    <property type="entry name" value="RNaseH_sf"/>
</dbReference>
<dbReference type="InterPro" id="IPR002156">
    <property type="entry name" value="RNaseH_domain"/>
</dbReference>
<dbReference type="Proteomes" id="UP000554482">
    <property type="component" value="Unassembled WGS sequence"/>
</dbReference>
<evidence type="ECO:0000259" key="1">
    <source>
        <dbReference type="PROSITE" id="PS50879"/>
    </source>
</evidence>
<accession>A0A7J6VHL0</accession>
<dbReference type="InterPro" id="IPR053151">
    <property type="entry name" value="RNase_H-like"/>
</dbReference>
<dbReference type="InterPro" id="IPR012337">
    <property type="entry name" value="RNaseH-like_sf"/>
</dbReference>
<dbReference type="SUPFAM" id="SSF53098">
    <property type="entry name" value="Ribonuclease H-like"/>
    <property type="match status" value="1"/>
</dbReference>
<reference evidence="2 3" key="1">
    <citation type="submission" date="2020-06" db="EMBL/GenBank/DDBJ databases">
        <title>Transcriptomic and genomic resources for Thalictrum thalictroides and T. hernandezii: Facilitating candidate gene discovery in an emerging model plant lineage.</title>
        <authorList>
            <person name="Arias T."/>
            <person name="Riano-Pachon D.M."/>
            <person name="Di Stilio V.S."/>
        </authorList>
    </citation>
    <scope>NUCLEOTIDE SEQUENCE [LARGE SCALE GENOMIC DNA]</scope>
    <source>
        <strain evidence="3">cv. WT478/WT964</strain>
        <tissue evidence="2">Leaves</tissue>
    </source>
</reference>
<dbReference type="GO" id="GO:0004523">
    <property type="term" value="F:RNA-DNA hybrid ribonuclease activity"/>
    <property type="evidence" value="ECO:0007669"/>
    <property type="project" value="InterPro"/>
</dbReference>
<name>A0A7J6VHL0_THATH</name>
<dbReference type="AlphaFoldDB" id="A0A7J6VHL0"/>
<dbReference type="PANTHER" id="PTHR47723">
    <property type="entry name" value="OS05G0353850 PROTEIN"/>
    <property type="match status" value="1"/>
</dbReference>
<dbReference type="OrthoDB" id="895680at2759"/>
<dbReference type="PANTHER" id="PTHR47723:SF19">
    <property type="entry name" value="POLYNUCLEOTIDYL TRANSFERASE, RIBONUCLEASE H-LIKE SUPERFAMILY PROTEIN"/>
    <property type="match status" value="1"/>
</dbReference>
<feature type="domain" description="RNase H type-1" evidence="1">
    <location>
        <begin position="173"/>
        <end position="300"/>
    </location>
</feature>
<dbReference type="InterPro" id="IPR026960">
    <property type="entry name" value="RVT-Znf"/>
</dbReference>
<dbReference type="PROSITE" id="PS50879">
    <property type="entry name" value="RNASE_H_1"/>
    <property type="match status" value="1"/>
</dbReference>
<protein>
    <submittedName>
        <fullName evidence="2">Ribonuclease h domain</fullName>
    </submittedName>
</protein>
<organism evidence="2 3">
    <name type="scientific">Thalictrum thalictroides</name>
    <name type="common">Rue-anemone</name>
    <name type="synonym">Anemone thalictroides</name>
    <dbReference type="NCBI Taxonomy" id="46969"/>
    <lineage>
        <taxon>Eukaryota</taxon>
        <taxon>Viridiplantae</taxon>
        <taxon>Streptophyta</taxon>
        <taxon>Embryophyta</taxon>
        <taxon>Tracheophyta</taxon>
        <taxon>Spermatophyta</taxon>
        <taxon>Magnoliopsida</taxon>
        <taxon>Ranunculales</taxon>
        <taxon>Ranunculaceae</taxon>
        <taxon>Thalictroideae</taxon>
        <taxon>Thalictrum</taxon>
    </lineage>
</organism>
<dbReference type="GO" id="GO:0003676">
    <property type="term" value="F:nucleic acid binding"/>
    <property type="evidence" value="ECO:0007669"/>
    <property type="project" value="InterPro"/>
</dbReference>
<keyword evidence="3" id="KW-1185">Reference proteome</keyword>
<dbReference type="Gene3D" id="3.30.420.10">
    <property type="entry name" value="Ribonuclease H-like superfamily/Ribonuclease H"/>
    <property type="match status" value="1"/>
</dbReference>
<evidence type="ECO:0000313" key="3">
    <source>
        <dbReference type="Proteomes" id="UP000554482"/>
    </source>
</evidence>